<feature type="signal peptide" evidence="2">
    <location>
        <begin position="1"/>
        <end position="17"/>
    </location>
</feature>
<dbReference type="InterPro" id="IPR014044">
    <property type="entry name" value="CAP_dom"/>
</dbReference>
<dbReference type="STRING" id="1156394.T0PZ63"/>
<dbReference type="RefSeq" id="XP_008615597.1">
    <property type="nucleotide sequence ID" value="XM_008617375.1"/>
</dbReference>
<feature type="domain" description="SCP" evidence="3">
    <location>
        <begin position="30"/>
        <end position="139"/>
    </location>
</feature>
<dbReference type="OrthoDB" id="74934at2759"/>
<feature type="region of interest" description="Disordered" evidence="1">
    <location>
        <begin position="141"/>
        <end position="275"/>
    </location>
</feature>
<gene>
    <name evidence="4" type="ORF">SDRG_11341</name>
</gene>
<dbReference type="Proteomes" id="UP000030762">
    <property type="component" value="Unassembled WGS sequence"/>
</dbReference>
<dbReference type="EMBL" id="JH767172">
    <property type="protein sequence ID" value="EQC30859.1"/>
    <property type="molecule type" value="Genomic_DNA"/>
</dbReference>
<evidence type="ECO:0000259" key="3">
    <source>
        <dbReference type="Pfam" id="PF00188"/>
    </source>
</evidence>
<dbReference type="SUPFAM" id="SSF55797">
    <property type="entry name" value="PR-1-like"/>
    <property type="match status" value="1"/>
</dbReference>
<dbReference type="AlphaFoldDB" id="T0PZ63"/>
<accession>T0PZ63</accession>
<evidence type="ECO:0000256" key="2">
    <source>
        <dbReference type="SAM" id="SignalP"/>
    </source>
</evidence>
<feature type="compositionally biased region" description="Low complexity" evidence="1">
    <location>
        <begin position="165"/>
        <end position="175"/>
    </location>
</feature>
<feature type="compositionally biased region" description="Acidic residues" evidence="1">
    <location>
        <begin position="199"/>
        <end position="212"/>
    </location>
</feature>
<feature type="compositionally biased region" description="Basic residues" evidence="1">
    <location>
        <begin position="222"/>
        <end position="231"/>
    </location>
</feature>
<name>T0PZ63_SAPDV</name>
<dbReference type="VEuPathDB" id="FungiDB:SDRG_11341"/>
<dbReference type="PANTHER" id="PTHR31157">
    <property type="entry name" value="SCP DOMAIN-CONTAINING PROTEIN"/>
    <property type="match status" value="1"/>
</dbReference>
<dbReference type="CDD" id="cd05379">
    <property type="entry name" value="CAP_bacterial"/>
    <property type="match status" value="1"/>
</dbReference>
<reference evidence="4 5" key="1">
    <citation type="submission" date="2012-04" db="EMBL/GenBank/DDBJ databases">
        <title>The Genome Sequence of Saprolegnia declina VS20.</title>
        <authorList>
            <consortium name="The Broad Institute Genome Sequencing Platform"/>
            <person name="Russ C."/>
            <person name="Nusbaum C."/>
            <person name="Tyler B."/>
            <person name="van West P."/>
            <person name="Dieguez-Uribeondo J."/>
            <person name="de Bruijn I."/>
            <person name="Tripathy S."/>
            <person name="Jiang R."/>
            <person name="Young S.K."/>
            <person name="Zeng Q."/>
            <person name="Gargeya S."/>
            <person name="Fitzgerald M."/>
            <person name="Haas B."/>
            <person name="Abouelleil A."/>
            <person name="Alvarado L."/>
            <person name="Arachchi H.M."/>
            <person name="Berlin A."/>
            <person name="Chapman S.B."/>
            <person name="Goldberg J."/>
            <person name="Griggs A."/>
            <person name="Gujja S."/>
            <person name="Hansen M."/>
            <person name="Howarth C."/>
            <person name="Imamovic A."/>
            <person name="Larimer J."/>
            <person name="McCowen C."/>
            <person name="Montmayeur A."/>
            <person name="Murphy C."/>
            <person name="Neiman D."/>
            <person name="Pearson M."/>
            <person name="Priest M."/>
            <person name="Roberts A."/>
            <person name="Saif S."/>
            <person name="Shea T."/>
            <person name="Sisk P."/>
            <person name="Sykes S."/>
            <person name="Wortman J."/>
            <person name="Nusbaum C."/>
            <person name="Birren B."/>
        </authorList>
    </citation>
    <scope>NUCLEOTIDE SEQUENCE [LARGE SCALE GENOMIC DNA]</scope>
    <source>
        <strain evidence="4 5">VS20</strain>
    </source>
</reference>
<keyword evidence="5" id="KW-1185">Reference proteome</keyword>
<proteinExistence type="predicted"/>
<sequence>MRIIIALSALAAASVSARSMADDLVQQLFEIHNQERQKNGVAPYSCLDSQLSELSMDHVKYEVSIDNINHDGFSERCNKVGQVACGENTLYDMKGDAAKFTTSWMNSPGHRKNILNGAFKHAGFAVQQSSKSGKWFATAMFADSNPNPNTCGGPKPTPKPKPTKKPTVVPTTDPTTAPPLPKPTKKPTTKPTLPPTEAPTDDPDDGSSDTDEPTTAPPLPKPTKKPTKKPTLRPTEAPTDAPDDGDDPTTAPPLPKPTKKPTSKPTAKPDDKLSQLFDYHNAERKKVGLPPFECLDTKLSAMALEHVKYEIKLGDINHDGWLERCAAAGADLAKARGTAPTL</sequence>
<dbReference type="Pfam" id="PF00188">
    <property type="entry name" value="CAP"/>
    <property type="match status" value="1"/>
</dbReference>
<dbReference type="GeneID" id="19952068"/>
<dbReference type="InterPro" id="IPR035940">
    <property type="entry name" value="CAP_sf"/>
</dbReference>
<dbReference type="Gene3D" id="3.40.33.10">
    <property type="entry name" value="CAP"/>
    <property type="match status" value="2"/>
</dbReference>
<evidence type="ECO:0000313" key="4">
    <source>
        <dbReference type="EMBL" id="EQC30859.1"/>
    </source>
</evidence>
<evidence type="ECO:0000313" key="5">
    <source>
        <dbReference type="Proteomes" id="UP000030762"/>
    </source>
</evidence>
<dbReference type="OMA" id="SIKEMTH"/>
<protein>
    <recommendedName>
        <fullName evidence="3">SCP domain-containing protein</fullName>
    </recommendedName>
</protein>
<evidence type="ECO:0000256" key="1">
    <source>
        <dbReference type="SAM" id="MobiDB-lite"/>
    </source>
</evidence>
<keyword evidence="2" id="KW-0732">Signal</keyword>
<feature type="chain" id="PRO_5004569152" description="SCP domain-containing protein" evidence="2">
    <location>
        <begin position="18"/>
        <end position="342"/>
    </location>
</feature>
<dbReference type="PANTHER" id="PTHR31157:SF1">
    <property type="entry name" value="SCP DOMAIN-CONTAINING PROTEIN"/>
    <property type="match status" value="1"/>
</dbReference>
<dbReference type="InParanoid" id="T0PZ63"/>
<organism evidence="4 5">
    <name type="scientific">Saprolegnia diclina (strain VS20)</name>
    <dbReference type="NCBI Taxonomy" id="1156394"/>
    <lineage>
        <taxon>Eukaryota</taxon>
        <taxon>Sar</taxon>
        <taxon>Stramenopiles</taxon>
        <taxon>Oomycota</taxon>
        <taxon>Saprolegniomycetes</taxon>
        <taxon>Saprolegniales</taxon>
        <taxon>Saprolegniaceae</taxon>
        <taxon>Saprolegnia</taxon>
    </lineage>
</organism>